<dbReference type="AlphaFoldDB" id="A0A0R1XY56"/>
<evidence type="ECO:0000256" key="3">
    <source>
        <dbReference type="ARBA" id="ARBA00011738"/>
    </source>
</evidence>
<accession>A0A0R1XY56</accession>
<dbReference type="STRING" id="1423734.FC83_GL000101"/>
<dbReference type="GO" id="GO:0008483">
    <property type="term" value="F:transaminase activity"/>
    <property type="evidence" value="ECO:0007669"/>
    <property type="project" value="UniProtKB-KW"/>
</dbReference>
<comment type="caution">
    <text evidence="8">The sequence shown here is derived from an EMBL/GenBank/DDBJ whole genome shotgun (WGS) entry which is preliminary data.</text>
</comment>
<protein>
    <submittedName>
        <fullName evidence="8">Aminotransferase</fullName>
    </submittedName>
</protein>
<comment type="similarity">
    <text evidence="2">Belongs to the class-I pyridoxal-phosphate-dependent aminotransferase family.</text>
</comment>
<comment type="cofactor">
    <cofactor evidence="1">
        <name>pyridoxal 5'-phosphate</name>
        <dbReference type="ChEBI" id="CHEBI:597326"/>
    </cofactor>
</comment>
<dbReference type="GO" id="GO:1901605">
    <property type="term" value="P:alpha-amino acid metabolic process"/>
    <property type="evidence" value="ECO:0007669"/>
    <property type="project" value="TreeGrafter"/>
</dbReference>
<proteinExistence type="inferred from homology"/>
<dbReference type="InterPro" id="IPR004839">
    <property type="entry name" value="Aminotransferase_I/II_large"/>
</dbReference>
<dbReference type="Gene3D" id="3.90.1150.10">
    <property type="entry name" value="Aspartate Aminotransferase, domain 1"/>
    <property type="match status" value="1"/>
</dbReference>
<evidence type="ECO:0000313" key="9">
    <source>
        <dbReference type="Proteomes" id="UP000051236"/>
    </source>
</evidence>
<sequence>MKKLNFTVYENQYIIITKKSKNKSKNFFRSVDNMSKKRLASRVQRTAQSGLGNIFANGQTELISFAAGLPDTGSFPKAALKQAFDQVFDNDNGETLQYHDSLGLLPLREKLADRLTKQGTPTKTAELMLTQGAQQGIDLVARLVLNKGDGLVVEAPTYIGALANFDAYEPTYHEVNMEPDGMNITQLQKVLLQHDVKLVYTIPDYQNPTGAVMSLAKRQALLELANRYNFIILEDSPYRELCYNGHLLPTLRSMDTEGRVISLGSFSKILAPGLRLGWLNADAELFQDIVALKAGLDVETPNLIMQGVNTYLDTNNLDAHIQSINKVYQEKMTFMLQCLQRELPAGVTYTKPTGGFFIWLTVPDNIDLGQLLTDRMLPEGHVSYVPAKNLYPSKAVHNQARLNFTNPSLADIQTGIHRLSEILADTIASKRPSYAFSNK</sequence>
<dbReference type="InterPro" id="IPR015422">
    <property type="entry name" value="PyrdxlP-dep_Trfase_small"/>
</dbReference>
<evidence type="ECO:0000313" key="8">
    <source>
        <dbReference type="EMBL" id="KRM32907.1"/>
    </source>
</evidence>
<dbReference type="SUPFAM" id="SSF53383">
    <property type="entry name" value="PLP-dependent transferases"/>
    <property type="match status" value="1"/>
</dbReference>
<evidence type="ECO:0000256" key="2">
    <source>
        <dbReference type="ARBA" id="ARBA00007441"/>
    </source>
</evidence>
<evidence type="ECO:0000256" key="1">
    <source>
        <dbReference type="ARBA" id="ARBA00001933"/>
    </source>
</evidence>
<dbReference type="Proteomes" id="UP000051236">
    <property type="component" value="Unassembled WGS sequence"/>
</dbReference>
<evidence type="ECO:0000256" key="6">
    <source>
        <dbReference type="ARBA" id="ARBA00022898"/>
    </source>
</evidence>
<keyword evidence="4 8" id="KW-0032">Aminotransferase</keyword>
<keyword evidence="9" id="KW-1185">Reference proteome</keyword>
<evidence type="ECO:0000256" key="4">
    <source>
        <dbReference type="ARBA" id="ARBA00022576"/>
    </source>
</evidence>
<evidence type="ECO:0000256" key="5">
    <source>
        <dbReference type="ARBA" id="ARBA00022679"/>
    </source>
</evidence>
<feature type="domain" description="Aminotransferase class I/classII large" evidence="7">
    <location>
        <begin position="61"/>
        <end position="418"/>
    </location>
</feature>
<dbReference type="Gene3D" id="3.40.640.10">
    <property type="entry name" value="Type I PLP-dependent aspartate aminotransferase-like (Major domain)"/>
    <property type="match status" value="1"/>
</dbReference>
<dbReference type="Pfam" id="PF00155">
    <property type="entry name" value="Aminotran_1_2"/>
    <property type="match status" value="1"/>
</dbReference>
<dbReference type="InterPro" id="IPR015421">
    <property type="entry name" value="PyrdxlP-dep_Trfase_major"/>
</dbReference>
<gene>
    <name evidence="8" type="ORF">FC83_GL000101</name>
</gene>
<comment type="subunit">
    <text evidence="3">Homodimer.</text>
</comment>
<dbReference type="eggNOG" id="COG1167">
    <property type="taxonomic scope" value="Bacteria"/>
</dbReference>
<dbReference type="PATRIC" id="fig|1423734.3.peg.100"/>
<keyword evidence="6" id="KW-0663">Pyridoxal phosphate</keyword>
<reference evidence="8 9" key="1">
    <citation type="journal article" date="2015" name="Genome Announc.">
        <title>Expanding the biotechnology potential of lactobacilli through comparative genomics of 213 strains and associated genera.</title>
        <authorList>
            <person name="Sun Z."/>
            <person name="Harris H.M."/>
            <person name="McCann A."/>
            <person name="Guo C."/>
            <person name="Argimon S."/>
            <person name="Zhang W."/>
            <person name="Yang X."/>
            <person name="Jeffery I.B."/>
            <person name="Cooney J.C."/>
            <person name="Kagawa T.F."/>
            <person name="Liu W."/>
            <person name="Song Y."/>
            <person name="Salvetti E."/>
            <person name="Wrobel A."/>
            <person name="Rasinkangas P."/>
            <person name="Parkhill J."/>
            <person name="Rea M.C."/>
            <person name="O'Sullivan O."/>
            <person name="Ritari J."/>
            <person name="Douillard F.P."/>
            <person name="Paul Ross R."/>
            <person name="Yang R."/>
            <person name="Briner A.E."/>
            <person name="Felis G.E."/>
            <person name="de Vos W.M."/>
            <person name="Barrangou R."/>
            <person name="Klaenhammer T.R."/>
            <person name="Caufield P.W."/>
            <person name="Cui Y."/>
            <person name="Zhang H."/>
            <person name="O'Toole P.W."/>
        </authorList>
    </citation>
    <scope>NUCLEOTIDE SEQUENCE [LARGE SCALE GENOMIC DNA]</scope>
    <source>
        <strain evidence="8 9">DSM 18527</strain>
    </source>
</reference>
<evidence type="ECO:0000259" key="7">
    <source>
        <dbReference type="Pfam" id="PF00155"/>
    </source>
</evidence>
<dbReference type="InterPro" id="IPR050859">
    <property type="entry name" value="Class-I_PLP-dep_aminotransf"/>
</dbReference>
<name>A0A0R1XY56_9LACO</name>
<dbReference type="CDD" id="cd00609">
    <property type="entry name" value="AAT_like"/>
    <property type="match status" value="1"/>
</dbReference>
<keyword evidence="5 8" id="KW-0808">Transferase</keyword>
<dbReference type="PANTHER" id="PTHR42790:SF19">
    <property type="entry name" value="KYNURENINE_ALPHA-AMINOADIPATE AMINOTRANSFERASE, MITOCHONDRIAL"/>
    <property type="match status" value="1"/>
</dbReference>
<dbReference type="PANTHER" id="PTHR42790">
    <property type="entry name" value="AMINOTRANSFERASE"/>
    <property type="match status" value="1"/>
</dbReference>
<dbReference type="GO" id="GO:0030170">
    <property type="term" value="F:pyridoxal phosphate binding"/>
    <property type="evidence" value="ECO:0007669"/>
    <property type="project" value="InterPro"/>
</dbReference>
<dbReference type="FunFam" id="3.40.640.10:FF:000053">
    <property type="entry name" value="Aminotransferase, class I"/>
    <property type="match status" value="1"/>
</dbReference>
<dbReference type="EMBL" id="AZGA01000064">
    <property type="protein sequence ID" value="KRM32907.1"/>
    <property type="molecule type" value="Genomic_DNA"/>
</dbReference>
<dbReference type="InterPro" id="IPR015424">
    <property type="entry name" value="PyrdxlP-dep_Trfase"/>
</dbReference>
<organism evidence="8 9">
    <name type="scientific">Agrilactobacillus composti DSM 18527 = JCM 14202</name>
    <dbReference type="NCBI Taxonomy" id="1423734"/>
    <lineage>
        <taxon>Bacteria</taxon>
        <taxon>Bacillati</taxon>
        <taxon>Bacillota</taxon>
        <taxon>Bacilli</taxon>
        <taxon>Lactobacillales</taxon>
        <taxon>Lactobacillaceae</taxon>
        <taxon>Agrilactobacillus</taxon>
    </lineage>
</organism>